<evidence type="ECO:0000313" key="3">
    <source>
        <dbReference type="Proteomes" id="UP000756346"/>
    </source>
</evidence>
<reference evidence="2" key="1">
    <citation type="journal article" date="2021" name="Nat. Commun.">
        <title>Genetic determinants of endophytism in the Arabidopsis root mycobiome.</title>
        <authorList>
            <person name="Mesny F."/>
            <person name="Miyauchi S."/>
            <person name="Thiergart T."/>
            <person name="Pickel B."/>
            <person name="Atanasova L."/>
            <person name="Karlsson M."/>
            <person name="Huettel B."/>
            <person name="Barry K.W."/>
            <person name="Haridas S."/>
            <person name="Chen C."/>
            <person name="Bauer D."/>
            <person name="Andreopoulos W."/>
            <person name="Pangilinan J."/>
            <person name="LaButti K."/>
            <person name="Riley R."/>
            <person name="Lipzen A."/>
            <person name="Clum A."/>
            <person name="Drula E."/>
            <person name="Henrissat B."/>
            <person name="Kohler A."/>
            <person name="Grigoriev I.V."/>
            <person name="Martin F.M."/>
            <person name="Hacquard S."/>
        </authorList>
    </citation>
    <scope>NUCLEOTIDE SEQUENCE</scope>
    <source>
        <strain evidence="2">MPI-CAGE-CH-0230</strain>
    </source>
</reference>
<dbReference type="OrthoDB" id="4156595at2759"/>
<feature type="transmembrane region" description="Helical" evidence="1">
    <location>
        <begin position="22"/>
        <end position="42"/>
    </location>
</feature>
<dbReference type="RefSeq" id="XP_046015176.1">
    <property type="nucleotide sequence ID" value="XM_046153176.1"/>
</dbReference>
<feature type="transmembrane region" description="Helical" evidence="1">
    <location>
        <begin position="123"/>
        <end position="146"/>
    </location>
</feature>
<gene>
    <name evidence="2" type="ORF">B0I36DRAFT_317578</name>
</gene>
<protein>
    <submittedName>
        <fullName evidence="2">Uncharacterized protein</fullName>
    </submittedName>
</protein>
<dbReference type="GeneID" id="70182722"/>
<comment type="caution">
    <text evidence="2">The sequence shown here is derived from an EMBL/GenBank/DDBJ whole genome shotgun (WGS) entry which is preliminary data.</text>
</comment>
<accession>A0A9P9BQP1</accession>
<evidence type="ECO:0000313" key="2">
    <source>
        <dbReference type="EMBL" id="KAH7035083.1"/>
    </source>
</evidence>
<dbReference type="EMBL" id="JAGTJQ010000003">
    <property type="protein sequence ID" value="KAH7035083.1"/>
    <property type="molecule type" value="Genomic_DNA"/>
</dbReference>
<dbReference type="AlphaFoldDB" id="A0A9P9BQP1"/>
<proteinExistence type="predicted"/>
<sequence length="157" mass="17700">MDGTTRGGAGAKPPANVAGSKLYQTIMTPLNFVTFIISLWIVSGRNQRKRVAMHPRRPSHNGVAAWLPSWLQGVIFRPQPYHYIDDRSDNPPNYMDKRFYYHSKQRKIMKLEAADAFELRSSVLGALCIAGVALVWVCVCLGRALLTLTPWQQVWTA</sequence>
<dbReference type="Proteomes" id="UP000756346">
    <property type="component" value="Unassembled WGS sequence"/>
</dbReference>
<keyword evidence="1" id="KW-0472">Membrane</keyword>
<name>A0A9P9BQP1_9PEZI</name>
<organism evidence="2 3">
    <name type="scientific">Microdochium trichocladiopsis</name>
    <dbReference type="NCBI Taxonomy" id="1682393"/>
    <lineage>
        <taxon>Eukaryota</taxon>
        <taxon>Fungi</taxon>
        <taxon>Dikarya</taxon>
        <taxon>Ascomycota</taxon>
        <taxon>Pezizomycotina</taxon>
        <taxon>Sordariomycetes</taxon>
        <taxon>Xylariomycetidae</taxon>
        <taxon>Xylariales</taxon>
        <taxon>Microdochiaceae</taxon>
        <taxon>Microdochium</taxon>
    </lineage>
</organism>
<keyword evidence="1" id="KW-1133">Transmembrane helix</keyword>
<evidence type="ECO:0000256" key="1">
    <source>
        <dbReference type="SAM" id="Phobius"/>
    </source>
</evidence>
<keyword evidence="3" id="KW-1185">Reference proteome</keyword>
<keyword evidence="1" id="KW-0812">Transmembrane</keyword>